<feature type="region of interest" description="Disordered" evidence="9">
    <location>
        <begin position="204"/>
        <end position="226"/>
    </location>
</feature>
<feature type="binding site" evidence="7">
    <location>
        <position position="876"/>
    </location>
    <ligand>
        <name>Zn(2+)</name>
        <dbReference type="ChEBI" id="CHEBI:29105"/>
        <label>1</label>
    </ligand>
</feature>
<evidence type="ECO:0000256" key="5">
    <source>
        <dbReference type="ARBA" id="ARBA00022833"/>
    </source>
</evidence>
<evidence type="ECO:0000256" key="3">
    <source>
        <dbReference type="ARBA" id="ARBA00022723"/>
    </source>
</evidence>
<protein>
    <recommendedName>
        <fullName evidence="10">PHD-type domain-containing protein</fullName>
    </recommendedName>
</protein>
<dbReference type="GO" id="GO:0008270">
    <property type="term" value="F:zinc ion binding"/>
    <property type="evidence" value="ECO:0007669"/>
    <property type="project" value="UniProtKB-KW"/>
</dbReference>
<feature type="binding site" evidence="7">
    <location>
        <position position="867"/>
    </location>
    <ligand>
        <name>Zn(2+)</name>
        <dbReference type="ChEBI" id="CHEBI:29105"/>
        <label>2</label>
    </ligand>
</feature>
<comment type="similarity">
    <text evidence="2">Belongs to the ING family.</text>
</comment>
<accession>A0A9X0DK08</accession>
<evidence type="ECO:0000256" key="8">
    <source>
        <dbReference type="PROSITE-ProRule" id="PRU00146"/>
    </source>
</evidence>
<dbReference type="InterPro" id="IPR011011">
    <property type="entry name" value="Znf_FYVE_PHD"/>
</dbReference>
<dbReference type="Proteomes" id="UP001152300">
    <property type="component" value="Unassembled WGS sequence"/>
</dbReference>
<evidence type="ECO:0000256" key="1">
    <source>
        <dbReference type="ARBA" id="ARBA00004123"/>
    </source>
</evidence>
<proteinExistence type="inferred from homology"/>
<evidence type="ECO:0000256" key="9">
    <source>
        <dbReference type="SAM" id="MobiDB-lite"/>
    </source>
</evidence>
<dbReference type="InterPro" id="IPR013083">
    <property type="entry name" value="Znf_RING/FYVE/PHD"/>
</dbReference>
<feature type="compositionally biased region" description="Basic residues" evidence="9">
    <location>
        <begin position="515"/>
        <end position="526"/>
    </location>
</feature>
<feature type="binding site" evidence="7">
    <location>
        <position position="894"/>
    </location>
    <ligand>
        <name>Zn(2+)</name>
        <dbReference type="ChEBI" id="CHEBI:29105"/>
        <label>2</label>
    </ligand>
</feature>
<keyword evidence="4 8" id="KW-0863">Zinc-finger</keyword>
<dbReference type="PANTHER" id="PTHR10333">
    <property type="entry name" value="INHIBITOR OF GROWTH PROTEIN"/>
    <property type="match status" value="1"/>
</dbReference>
<feature type="compositionally biased region" description="Basic and acidic residues" evidence="9">
    <location>
        <begin position="498"/>
        <end position="512"/>
    </location>
</feature>
<dbReference type="InterPro" id="IPR019786">
    <property type="entry name" value="Zinc_finger_PHD-type_CS"/>
</dbReference>
<organism evidence="11 12">
    <name type="scientific">Sclerotinia nivalis</name>
    <dbReference type="NCBI Taxonomy" id="352851"/>
    <lineage>
        <taxon>Eukaryota</taxon>
        <taxon>Fungi</taxon>
        <taxon>Dikarya</taxon>
        <taxon>Ascomycota</taxon>
        <taxon>Pezizomycotina</taxon>
        <taxon>Leotiomycetes</taxon>
        <taxon>Helotiales</taxon>
        <taxon>Sclerotiniaceae</taxon>
        <taxon>Sclerotinia</taxon>
    </lineage>
</organism>
<gene>
    <name evidence="11" type="ORF">OCU04_005912</name>
</gene>
<feature type="domain" description="PHD-type" evidence="10">
    <location>
        <begin position="846"/>
        <end position="897"/>
    </location>
</feature>
<evidence type="ECO:0000256" key="6">
    <source>
        <dbReference type="ARBA" id="ARBA00023242"/>
    </source>
</evidence>
<feature type="compositionally biased region" description="Polar residues" evidence="9">
    <location>
        <begin position="789"/>
        <end position="799"/>
    </location>
</feature>
<feature type="binding site" evidence="7">
    <location>
        <position position="851"/>
    </location>
    <ligand>
        <name>Zn(2+)</name>
        <dbReference type="ChEBI" id="CHEBI:29105"/>
        <label>1</label>
    </ligand>
</feature>
<feature type="binding site" evidence="7">
    <location>
        <position position="873"/>
    </location>
    <ligand>
        <name>Zn(2+)</name>
        <dbReference type="ChEBI" id="CHEBI:29105"/>
        <label>1</label>
    </ligand>
</feature>
<feature type="compositionally biased region" description="Polar residues" evidence="9">
    <location>
        <begin position="709"/>
        <end position="718"/>
    </location>
</feature>
<name>A0A9X0DK08_9HELO</name>
<dbReference type="InterPro" id="IPR024610">
    <property type="entry name" value="ING_N_histone-binding"/>
</dbReference>
<dbReference type="PANTHER" id="PTHR10333:SF94">
    <property type="entry name" value="FINGER DOMAIN PROTEIN, PUTATIVE (AFU_ORTHOLOGUE AFUA_3G11940)-RELATED"/>
    <property type="match status" value="1"/>
</dbReference>
<feature type="compositionally biased region" description="Basic and acidic residues" evidence="9">
    <location>
        <begin position="553"/>
        <end position="564"/>
    </location>
</feature>
<feature type="compositionally biased region" description="Polar residues" evidence="9">
    <location>
        <begin position="614"/>
        <end position="639"/>
    </location>
</feature>
<keyword evidence="5 7" id="KW-0862">Zinc</keyword>
<feature type="binding site" evidence="7">
    <location>
        <position position="862"/>
    </location>
    <ligand>
        <name>Zn(2+)</name>
        <dbReference type="ChEBI" id="CHEBI:29105"/>
        <label>2</label>
    </ligand>
</feature>
<feature type="compositionally biased region" description="Low complexity" evidence="9">
    <location>
        <begin position="720"/>
        <end position="741"/>
    </location>
</feature>
<dbReference type="GO" id="GO:0004402">
    <property type="term" value="F:histone acetyltransferase activity"/>
    <property type="evidence" value="ECO:0007669"/>
    <property type="project" value="TreeGrafter"/>
</dbReference>
<keyword evidence="3 7" id="KW-0479">Metal-binding</keyword>
<dbReference type="Gene3D" id="3.30.40.10">
    <property type="entry name" value="Zinc/RING finger domain, C3HC4 (zinc finger)"/>
    <property type="match status" value="1"/>
</dbReference>
<feature type="binding site" evidence="7">
    <location>
        <position position="891"/>
    </location>
    <ligand>
        <name>Zn(2+)</name>
        <dbReference type="ChEBI" id="CHEBI:29105"/>
        <label>2</label>
    </ligand>
</feature>
<evidence type="ECO:0000256" key="7">
    <source>
        <dbReference type="PIRSR" id="PIRSR628651-51"/>
    </source>
</evidence>
<feature type="compositionally biased region" description="Basic and acidic residues" evidence="9">
    <location>
        <begin position="814"/>
        <end position="823"/>
    </location>
</feature>
<feature type="region of interest" description="Disordered" evidence="9">
    <location>
        <begin position="269"/>
        <end position="324"/>
    </location>
</feature>
<sequence>MASDASRRWLDESGIWSCRIKVPPQSHVDNSRAIDENNPNSTSITMATNNSMDTALEMTSPRRKGKLAETIQSMANLNSNIENMELPMDPDAQATITDFLDFTEYLPSDLVRSLALISDLDEKYVNASLDVNDFTKTYGHLPDLPADSKPDPVSLRKDISTSLTDALCARTLAFAEASHMVENVERHFKRAQNILAKLEAMAENYPDTREPSPVPQKSNSPVANRAPGKLLLRAGNSDGRMRIRKRRAPIITVPGEVMAPYELDYESYDSYSDDSESDAGLPTPRRHTPARSASVNPKIKLKVKPPKKEKVPKAPRAPRPPGVMGTNVHSAVAGISTSNALAKLQPPPPDAKAGSEDAPWLQLTAWELAKLRKRMKKNAVWSPSDTMIARELKQLGRGIEAYRTAKSKADAAGQPFDQPVPPQLTGKTVIAEGAISAEALGAEEIQLSNRGMKLNEAKKLKREAAAKELAKLAAEEAEESVRKMTEAASTVKSLFGNHPEDEKKEKEKEKATTKTPKKQVSRKRKRESTIEDVKANGESSSNVDGIADTNEIQGDRVNEADSSKLGKPQFKRTKTETPVPPPHPIITNATPRATPVPTLESAVSVASSIALSAPNTDTPTCSTPIVPVSATSPPKSSTPILPPGVEKKEAKKEARKAAAVAKKEAKEAAKAVADAEKAERNEEKKSEKPEKTTNTRTTRKATPVATPIEPTTSATESLPSKRPASSRGKAAAAKEAASAAVKSEDPVSAAPTPAALDRPRRTSTARNTPAPETRQPSKRAKRPAPGVVTVSTEGGSTAVSVGKRRAAPRKKAGQKKEKKDGREGSAVQEVLDEVDDDGNLIDPNEPRYCTCNRVSFGTMIACENDNCEKEWFHLECVGLPAIPPRTTKWYCPDCRIILGVGEKGEVNARGRKK</sequence>
<keyword evidence="12" id="KW-1185">Reference proteome</keyword>
<dbReference type="SMART" id="SM01408">
    <property type="entry name" value="ING"/>
    <property type="match status" value="1"/>
</dbReference>
<dbReference type="OrthoDB" id="5411773at2759"/>
<feature type="binding site" evidence="7">
    <location>
        <position position="849"/>
    </location>
    <ligand>
        <name>Zn(2+)</name>
        <dbReference type="ChEBI" id="CHEBI:29105"/>
        <label>1</label>
    </ligand>
</feature>
<dbReference type="GO" id="GO:0005634">
    <property type="term" value="C:nucleus"/>
    <property type="evidence" value="ECO:0007669"/>
    <property type="project" value="UniProtKB-SubCell"/>
</dbReference>
<dbReference type="PROSITE" id="PS50016">
    <property type="entry name" value="ZF_PHD_2"/>
    <property type="match status" value="1"/>
</dbReference>
<dbReference type="GO" id="GO:0000123">
    <property type="term" value="C:histone acetyltransferase complex"/>
    <property type="evidence" value="ECO:0007669"/>
    <property type="project" value="TreeGrafter"/>
</dbReference>
<evidence type="ECO:0000256" key="4">
    <source>
        <dbReference type="ARBA" id="ARBA00022771"/>
    </source>
</evidence>
<feature type="region of interest" description="Disordered" evidence="9">
    <location>
        <begin position="612"/>
        <end position="829"/>
    </location>
</feature>
<dbReference type="InterPro" id="IPR028651">
    <property type="entry name" value="ING_fam"/>
</dbReference>
<dbReference type="EMBL" id="JAPEIS010000006">
    <property type="protein sequence ID" value="KAJ8065205.1"/>
    <property type="molecule type" value="Genomic_DNA"/>
</dbReference>
<evidence type="ECO:0000313" key="11">
    <source>
        <dbReference type="EMBL" id="KAJ8065205.1"/>
    </source>
</evidence>
<comment type="caution">
    <text evidence="11">The sequence shown here is derived from an EMBL/GenBank/DDBJ whole genome shotgun (WGS) entry which is preliminary data.</text>
</comment>
<feature type="region of interest" description="Disordered" evidence="9">
    <location>
        <begin position="481"/>
        <end position="593"/>
    </location>
</feature>
<dbReference type="Gene3D" id="6.10.140.1740">
    <property type="match status" value="1"/>
</dbReference>
<dbReference type="SUPFAM" id="SSF57903">
    <property type="entry name" value="FYVE/PHD zinc finger"/>
    <property type="match status" value="1"/>
</dbReference>
<evidence type="ECO:0000256" key="2">
    <source>
        <dbReference type="ARBA" id="ARBA00010210"/>
    </source>
</evidence>
<dbReference type="InterPro" id="IPR019787">
    <property type="entry name" value="Znf_PHD-finger"/>
</dbReference>
<dbReference type="CDD" id="cd15505">
    <property type="entry name" value="PHD_ING"/>
    <property type="match status" value="1"/>
</dbReference>
<reference evidence="11" key="1">
    <citation type="submission" date="2022-11" db="EMBL/GenBank/DDBJ databases">
        <title>Genome Resource of Sclerotinia nivalis Strain SnTB1, a Plant Pathogen Isolated from American Ginseng.</title>
        <authorList>
            <person name="Fan S."/>
        </authorList>
    </citation>
    <scope>NUCLEOTIDE SEQUENCE</scope>
    <source>
        <strain evidence="11">SnTB1</strain>
    </source>
</reference>
<dbReference type="InterPro" id="IPR001965">
    <property type="entry name" value="Znf_PHD"/>
</dbReference>
<keyword evidence="6" id="KW-0539">Nucleus</keyword>
<dbReference type="AlphaFoldDB" id="A0A9X0DK08"/>
<evidence type="ECO:0000259" key="10">
    <source>
        <dbReference type="PROSITE" id="PS50016"/>
    </source>
</evidence>
<dbReference type="GO" id="GO:0006355">
    <property type="term" value="P:regulation of DNA-templated transcription"/>
    <property type="evidence" value="ECO:0007669"/>
    <property type="project" value="TreeGrafter"/>
</dbReference>
<comment type="subcellular location">
    <subcellularLocation>
        <location evidence="1">Nucleus</location>
    </subcellularLocation>
</comment>
<feature type="compositionally biased region" description="Basic and acidic residues" evidence="9">
    <location>
        <begin position="645"/>
        <end position="693"/>
    </location>
</feature>
<dbReference type="PROSITE" id="PS01359">
    <property type="entry name" value="ZF_PHD_1"/>
    <property type="match status" value="1"/>
</dbReference>
<feature type="compositionally biased region" description="Basic residues" evidence="9">
    <location>
        <begin position="802"/>
        <end position="813"/>
    </location>
</feature>
<evidence type="ECO:0000313" key="12">
    <source>
        <dbReference type="Proteomes" id="UP001152300"/>
    </source>
</evidence>
<dbReference type="SMART" id="SM00249">
    <property type="entry name" value="PHD"/>
    <property type="match status" value="1"/>
</dbReference>